<dbReference type="Proteomes" id="UP000530571">
    <property type="component" value="Unassembled WGS sequence"/>
</dbReference>
<dbReference type="EMBL" id="JACIDZ010000002">
    <property type="protein sequence ID" value="MBB4121055.1"/>
    <property type="molecule type" value="Genomic_DNA"/>
</dbReference>
<organism evidence="2 3">
    <name type="scientific">Martelella radicis</name>
    <dbReference type="NCBI Taxonomy" id="1397476"/>
    <lineage>
        <taxon>Bacteria</taxon>
        <taxon>Pseudomonadati</taxon>
        <taxon>Pseudomonadota</taxon>
        <taxon>Alphaproteobacteria</taxon>
        <taxon>Hyphomicrobiales</taxon>
        <taxon>Aurantimonadaceae</taxon>
        <taxon>Martelella</taxon>
    </lineage>
</organism>
<name>A0A7W6KJI9_9HYPH</name>
<feature type="chain" id="PRO_5030673674" description="DUF3108 domain-containing protein" evidence="1">
    <location>
        <begin position="30"/>
        <end position="208"/>
    </location>
</feature>
<evidence type="ECO:0000313" key="3">
    <source>
        <dbReference type="Proteomes" id="UP000530571"/>
    </source>
</evidence>
<accession>A0A7W6KJI9</accession>
<sequence length="208" mass="22587">MSEISPVHRMKLFMLASILLLVSVATVSAACPVAADLERGIALTRTEDGFTTVYRKRAGVLSSRYEYTRGTGPADNVTATYVHGLLSKKRSGGSGGVELSYDSAADALDASLKRGRDWQSGVTLLRGSKAVSRGTFTVDFIRKGRLSLGRCSYPVWIVKTSLALPQSDPIRFRYAYAPSLGIPMESIRIDARGKPIHGVQYDSIRLAE</sequence>
<keyword evidence="3" id="KW-1185">Reference proteome</keyword>
<feature type="signal peptide" evidence="1">
    <location>
        <begin position="1"/>
        <end position="29"/>
    </location>
</feature>
<dbReference type="AlphaFoldDB" id="A0A7W6KJI9"/>
<reference evidence="2 3" key="1">
    <citation type="submission" date="2020-08" db="EMBL/GenBank/DDBJ databases">
        <title>Genomic Encyclopedia of Type Strains, Phase IV (KMG-IV): sequencing the most valuable type-strain genomes for metagenomic binning, comparative biology and taxonomic classification.</title>
        <authorList>
            <person name="Goeker M."/>
        </authorList>
    </citation>
    <scope>NUCLEOTIDE SEQUENCE [LARGE SCALE GENOMIC DNA]</scope>
    <source>
        <strain evidence="2 3">DSM 28101</strain>
    </source>
</reference>
<gene>
    <name evidence="2" type="ORF">GGR30_000966</name>
</gene>
<protein>
    <recommendedName>
        <fullName evidence="4">DUF3108 domain-containing protein</fullName>
    </recommendedName>
</protein>
<proteinExistence type="predicted"/>
<evidence type="ECO:0008006" key="4">
    <source>
        <dbReference type="Google" id="ProtNLM"/>
    </source>
</evidence>
<comment type="caution">
    <text evidence="2">The sequence shown here is derived from an EMBL/GenBank/DDBJ whole genome shotgun (WGS) entry which is preliminary data.</text>
</comment>
<keyword evidence="1" id="KW-0732">Signal</keyword>
<evidence type="ECO:0000256" key="1">
    <source>
        <dbReference type="SAM" id="SignalP"/>
    </source>
</evidence>
<evidence type="ECO:0000313" key="2">
    <source>
        <dbReference type="EMBL" id="MBB4121055.1"/>
    </source>
</evidence>
<dbReference type="RefSeq" id="WP_183483089.1">
    <property type="nucleotide sequence ID" value="NZ_JACIDZ010000002.1"/>
</dbReference>